<feature type="domain" description="UvrD-like helicase ATP-binding" evidence="13">
    <location>
        <begin position="11"/>
        <end position="284"/>
    </location>
</feature>
<dbReference type="Pfam" id="PF13361">
    <property type="entry name" value="UvrD_C"/>
    <property type="match status" value="1"/>
</dbReference>
<evidence type="ECO:0000256" key="11">
    <source>
        <dbReference type="ARBA" id="ARBA00048988"/>
    </source>
</evidence>
<organism evidence="15">
    <name type="scientific">uncultured spirochete</name>
    <dbReference type="NCBI Taxonomy" id="156406"/>
    <lineage>
        <taxon>Bacteria</taxon>
        <taxon>Pseudomonadati</taxon>
        <taxon>Spirochaetota</taxon>
        <taxon>Spirochaetia</taxon>
        <taxon>Spirochaetales</taxon>
        <taxon>environmental samples</taxon>
    </lineage>
</organism>
<evidence type="ECO:0000256" key="10">
    <source>
        <dbReference type="ARBA" id="ARBA00034923"/>
    </source>
</evidence>
<dbReference type="Gene3D" id="3.40.50.300">
    <property type="entry name" value="P-loop containing nucleotide triphosphate hydrolases"/>
    <property type="match status" value="2"/>
</dbReference>
<evidence type="ECO:0000256" key="1">
    <source>
        <dbReference type="ARBA" id="ARBA00009922"/>
    </source>
</evidence>
<evidence type="ECO:0000256" key="2">
    <source>
        <dbReference type="ARBA" id="ARBA00022741"/>
    </source>
</evidence>
<dbReference type="InterPro" id="IPR014016">
    <property type="entry name" value="UvrD-like_ATP-bd"/>
</dbReference>
<dbReference type="InterPro" id="IPR014017">
    <property type="entry name" value="DNA_helicase_UvrD-like_C"/>
</dbReference>
<dbReference type="InterPro" id="IPR013986">
    <property type="entry name" value="DExx_box_DNA_helicase_dom_sf"/>
</dbReference>
<keyword evidence="6" id="KW-0238">DNA-binding</keyword>
<evidence type="ECO:0000259" key="14">
    <source>
        <dbReference type="PROSITE" id="PS51217"/>
    </source>
</evidence>
<dbReference type="GO" id="GO:0005829">
    <property type="term" value="C:cytosol"/>
    <property type="evidence" value="ECO:0007669"/>
    <property type="project" value="TreeGrafter"/>
</dbReference>
<dbReference type="GO" id="GO:0000725">
    <property type="term" value="P:recombinational repair"/>
    <property type="evidence" value="ECO:0007669"/>
    <property type="project" value="TreeGrafter"/>
</dbReference>
<dbReference type="PANTHER" id="PTHR11070">
    <property type="entry name" value="UVRD / RECB / PCRA DNA HELICASE FAMILY MEMBER"/>
    <property type="match status" value="1"/>
</dbReference>
<keyword evidence="7" id="KW-0413">Isomerase</keyword>
<dbReference type="CDD" id="cd18807">
    <property type="entry name" value="SF1_C_UvrD"/>
    <property type="match status" value="1"/>
</dbReference>
<dbReference type="SUPFAM" id="SSF52540">
    <property type="entry name" value="P-loop containing nucleoside triphosphate hydrolases"/>
    <property type="match status" value="1"/>
</dbReference>
<evidence type="ECO:0000256" key="7">
    <source>
        <dbReference type="ARBA" id="ARBA00023235"/>
    </source>
</evidence>
<keyword evidence="5 12" id="KW-0067">ATP-binding</keyword>
<keyword evidence="2 12" id="KW-0547">Nucleotide-binding</keyword>
<evidence type="ECO:0000256" key="3">
    <source>
        <dbReference type="ARBA" id="ARBA00022801"/>
    </source>
</evidence>
<protein>
    <recommendedName>
        <fullName evidence="9">DNA 3'-5' helicase</fullName>
        <ecNumber evidence="9">5.6.2.4</ecNumber>
    </recommendedName>
    <alternativeName>
        <fullName evidence="10">DNA 3'-5' helicase II</fullName>
    </alternativeName>
</protein>
<dbReference type="GO" id="GO:0043138">
    <property type="term" value="F:3'-5' DNA helicase activity"/>
    <property type="evidence" value="ECO:0007669"/>
    <property type="project" value="UniProtKB-EC"/>
</dbReference>
<comment type="catalytic activity">
    <reaction evidence="11">
        <text>ATP + H2O = ADP + phosphate + H(+)</text>
        <dbReference type="Rhea" id="RHEA:13065"/>
        <dbReference type="ChEBI" id="CHEBI:15377"/>
        <dbReference type="ChEBI" id="CHEBI:15378"/>
        <dbReference type="ChEBI" id="CHEBI:30616"/>
        <dbReference type="ChEBI" id="CHEBI:43474"/>
        <dbReference type="ChEBI" id="CHEBI:456216"/>
        <dbReference type="EC" id="5.6.2.4"/>
    </reaction>
</comment>
<dbReference type="GO" id="GO:0016887">
    <property type="term" value="F:ATP hydrolysis activity"/>
    <property type="evidence" value="ECO:0007669"/>
    <property type="project" value="RHEA"/>
</dbReference>
<dbReference type="PROSITE" id="PS51198">
    <property type="entry name" value="UVRD_HELICASE_ATP_BIND"/>
    <property type="match status" value="1"/>
</dbReference>
<dbReference type="AlphaFoldDB" id="A0A3P3XLE4"/>
<feature type="binding site" evidence="12">
    <location>
        <begin position="32"/>
        <end position="39"/>
    </location>
    <ligand>
        <name>ATP</name>
        <dbReference type="ChEBI" id="CHEBI:30616"/>
    </ligand>
</feature>
<comment type="catalytic activity">
    <reaction evidence="8">
        <text>Couples ATP hydrolysis with the unwinding of duplex DNA by translocating in the 3'-5' direction.</text>
        <dbReference type="EC" id="5.6.2.4"/>
    </reaction>
</comment>
<evidence type="ECO:0000313" key="15">
    <source>
        <dbReference type="EMBL" id="SLM15470.1"/>
    </source>
</evidence>
<reference evidence="15" key="1">
    <citation type="submission" date="2017-02" db="EMBL/GenBank/DDBJ databases">
        <authorList>
            <person name="Regsiter A."/>
            <person name="William W."/>
        </authorList>
    </citation>
    <scope>NUCLEOTIDE SEQUENCE</scope>
    <source>
        <strain evidence="15">Bib</strain>
    </source>
</reference>
<dbReference type="InterPro" id="IPR000212">
    <property type="entry name" value="DNA_helicase_UvrD/REP"/>
</dbReference>
<evidence type="ECO:0000259" key="13">
    <source>
        <dbReference type="PROSITE" id="PS51198"/>
    </source>
</evidence>
<evidence type="ECO:0000256" key="9">
    <source>
        <dbReference type="ARBA" id="ARBA00034808"/>
    </source>
</evidence>
<name>A0A3P3XLE4_9SPIR</name>
<dbReference type="CDD" id="cd17932">
    <property type="entry name" value="DEXQc_UvrD"/>
    <property type="match status" value="1"/>
</dbReference>
<dbReference type="EC" id="5.6.2.4" evidence="9"/>
<accession>A0A3P3XLE4</accession>
<evidence type="ECO:0000256" key="8">
    <source>
        <dbReference type="ARBA" id="ARBA00034617"/>
    </source>
</evidence>
<keyword evidence="3 12" id="KW-0378">Hydrolase</keyword>
<dbReference type="Pfam" id="PF00580">
    <property type="entry name" value="UvrD-helicase"/>
    <property type="match status" value="1"/>
</dbReference>
<dbReference type="GO" id="GO:0005524">
    <property type="term" value="F:ATP binding"/>
    <property type="evidence" value="ECO:0007669"/>
    <property type="project" value="UniProtKB-UniRule"/>
</dbReference>
<dbReference type="InterPro" id="IPR027417">
    <property type="entry name" value="P-loop_NTPase"/>
</dbReference>
<keyword evidence="4 12" id="KW-0347">Helicase</keyword>
<sequence length="749" mass="85121">MMADRIPDYLQGLNPEQLEAVRFDGTRLLILAGAGTGKTRVITTKIAYLVREKGIPPESILAVTFTNKAANEMRERAMAIEPACERAIIRTFHSFGAWFMRRNAQAFGLRSEFTIYDADDSAELVHSVFPAFSRRDCSDYAFLIAKAKDYCLAPDSPTLGFISQHPEFRRIYAAYEERLRATGNVDFGDLILLPALLLEKDEIIRNRTRQRFRVILVDEYQDSNVAQFRLLQQLASPEGMLCVVGDDDQSIYRFRGAEVRNILNFQTIFPETKIIKLERNYRSHQRILDLAHSIVVRNMSRLGKKLLATRPGGTKPKLAILDDQDQEIEFCASIIRQHVQNGGHWKDIAILYRTNAQSLGFERLFPKFDIPYRIVGALRFYEREEIKDMLAFLALLANPRDEIAFKRIINKPSRGIGASAISAIVEYAMQKQIDLLEASRDRQAQAHGKGKEGLKYFVGLMDSARSMLMSGLQDENHPKDLGALISDLAQRSGLIEFYRSKDRIAGTQKEENIEELVNAASEFPLSEEGLLEFLDTIMLDQSQQNGDSNADSVTLITMHNTKGLEFPIVIVTGLEQGLFPRNDEEGDDLEEQRRLFYVAVTRAKEHLYLSACRWRRLHGRLFETMPSRFLTEIDPELYELWGASRRFAGAQRQPDLPSAGSETGRRGYGQSMYVQSAANEYRSQEPAPKPEKPEWEPGMSVYHDEYGSGTIIKVTPSQSAGLLVIVRFDSGKIAQFFPKYTKKLEKVEH</sequence>
<evidence type="ECO:0000256" key="5">
    <source>
        <dbReference type="ARBA" id="ARBA00022840"/>
    </source>
</evidence>
<dbReference type="GO" id="GO:0003677">
    <property type="term" value="F:DNA binding"/>
    <property type="evidence" value="ECO:0007669"/>
    <property type="project" value="UniProtKB-KW"/>
</dbReference>
<proteinExistence type="inferred from homology"/>
<evidence type="ECO:0000256" key="6">
    <source>
        <dbReference type="ARBA" id="ARBA00023125"/>
    </source>
</evidence>
<gene>
    <name evidence="15" type="ORF">SPIROBIBN47_50019</name>
</gene>
<dbReference type="PANTHER" id="PTHR11070:SF2">
    <property type="entry name" value="ATP-DEPENDENT DNA HELICASE SRS2"/>
    <property type="match status" value="1"/>
</dbReference>
<evidence type="ECO:0000256" key="12">
    <source>
        <dbReference type="PROSITE-ProRule" id="PRU00560"/>
    </source>
</evidence>
<comment type="similarity">
    <text evidence="1">Belongs to the helicase family. UvrD subfamily.</text>
</comment>
<dbReference type="Gene3D" id="1.10.10.160">
    <property type="match status" value="1"/>
</dbReference>
<dbReference type="PROSITE" id="PS51217">
    <property type="entry name" value="UVRD_HELICASE_CTER"/>
    <property type="match status" value="1"/>
</dbReference>
<evidence type="ECO:0000256" key="4">
    <source>
        <dbReference type="ARBA" id="ARBA00022806"/>
    </source>
</evidence>
<dbReference type="EMBL" id="FWDM01000037">
    <property type="protein sequence ID" value="SLM15470.1"/>
    <property type="molecule type" value="Genomic_DNA"/>
</dbReference>
<dbReference type="Gene3D" id="1.10.486.10">
    <property type="entry name" value="PCRA, domain 4"/>
    <property type="match status" value="1"/>
</dbReference>
<feature type="domain" description="UvrD-like helicase C-terminal" evidence="14">
    <location>
        <begin position="285"/>
        <end position="563"/>
    </location>
</feature>